<evidence type="ECO:0000256" key="5">
    <source>
        <dbReference type="ARBA" id="ARBA00022989"/>
    </source>
</evidence>
<feature type="compositionally biased region" description="Polar residues" evidence="9">
    <location>
        <begin position="392"/>
        <end position="401"/>
    </location>
</feature>
<dbReference type="InterPro" id="IPR050174">
    <property type="entry name" value="Protocadherin/Cadherin-CA"/>
</dbReference>
<gene>
    <name evidence="12" type="primary">6052057</name>
    <name evidence="11" type="ORF">CpipJ_CPIJ017647</name>
</gene>
<dbReference type="EMBL" id="DS232923">
    <property type="protein sequence ID" value="EDS26803.1"/>
    <property type="molecule type" value="Genomic_DNA"/>
</dbReference>
<dbReference type="STRING" id="7176.B0XFG5"/>
<dbReference type="AlphaFoldDB" id="B0XFG5"/>
<dbReference type="InterPro" id="IPR002126">
    <property type="entry name" value="Cadherin-like_dom"/>
</dbReference>
<dbReference type="InParanoid" id="B0XFG5"/>
<dbReference type="InterPro" id="IPR020894">
    <property type="entry name" value="Cadherin_CS"/>
</dbReference>
<dbReference type="OrthoDB" id="6252479at2759"/>
<dbReference type="GO" id="GO:0007156">
    <property type="term" value="P:homophilic cell adhesion via plasma membrane adhesion molecules"/>
    <property type="evidence" value="ECO:0007669"/>
    <property type="project" value="InterPro"/>
</dbReference>
<feature type="compositionally biased region" description="Basic and acidic residues" evidence="9">
    <location>
        <begin position="362"/>
        <end position="381"/>
    </location>
</feature>
<dbReference type="GO" id="GO:0005509">
    <property type="term" value="F:calcium ion binding"/>
    <property type="evidence" value="ECO:0007669"/>
    <property type="project" value="UniProtKB-UniRule"/>
</dbReference>
<dbReference type="InterPro" id="IPR015919">
    <property type="entry name" value="Cadherin-like_sf"/>
</dbReference>
<dbReference type="GO" id="GO:0005886">
    <property type="term" value="C:plasma membrane"/>
    <property type="evidence" value="ECO:0007669"/>
    <property type="project" value="InterPro"/>
</dbReference>
<dbReference type="PANTHER" id="PTHR24028">
    <property type="entry name" value="CADHERIN-87A"/>
    <property type="match status" value="1"/>
</dbReference>
<evidence type="ECO:0000313" key="13">
    <source>
        <dbReference type="Proteomes" id="UP000002320"/>
    </source>
</evidence>
<dbReference type="PANTHER" id="PTHR24028:SF328">
    <property type="entry name" value="CADHERIN-3"/>
    <property type="match status" value="1"/>
</dbReference>
<reference evidence="11" key="1">
    <citation type="submission" date="2007-03" db="EMBL/GenBank/DDBJ databases">
        <title>Annotation of Culex pipiens quinquefasciatus.</title>
        <authorList>
            <consortium name="The Broad Institute Genome Sequencing Platform"/>
            <person name="Atkinson P.W."/>
            <person name="Hemingway J."/>
            <person name="Christensen B.M."/>
            <person name="Higgs S."/>
            <person name="Kodira C."/>
            <person name="Hannick L."/>
            <person name="Megy K."/>
            <person name="O'Leary S."/>
            <person name="Pearson M."/>
            <person name="Haas B.J."/>
            <person name="Mauceli E."/>
            <person name="Wortman J.R."/>
            <person name="Lee N.H."/>
            <person name="Guigo R."/>
            <person name="Stanke M."/>
            <person name="Alvarado L."/>
            <person name="Amedeo P."/>
            <person name="Antoine C.H."/>
            <person name="Arensburger P."/>
            <person name="Bidwell S.L."/>
            <person name="Crawford M."/>
            <person name="Camaro F."/>
            <person name="Devon K."/>
            <person name="Engels R."/>
            <person name="Hammond M."/>
            <person name="Howarth C."/>
            <person name="Koehrsen M."/>
            <person name="Lawson D."/>
            <person name="Montgomery P."/>
            <person name="Nene V."/>
            <person name="Nusbaum C."/>
            <person name="Puiu D."/>
            <person name="Romero-Severson J."/>
            <person name="Severson D.W."/>
            <person name="Shumway M."/>
            <person name="Sisk P."/>
            <person name="Stolte C."/>
            <person name="Zeng Q."/>
            <person name="Eisenstadt E."/>
            <person name="Fraser-Liggett C."/>
            <person name="Strausberg R."/>
            <person name="Galagan J."/>
            <person name="Birren B."/>
            <person name="Collins F.H."/>
        </authorList>
    </citation>
    <scope>NUCLEOTIDE SEQUENCE [LARGE SCALE GENOMIC DNA]</scope>
    <source>
        <strain evidence="11">JHB</strain>
    </source>
</reference>
<sequence length="648" mass="73039">MRKVIRPNLEEEAHEPPCKQPAITCDMYTLGHASAGTDFGVAAAGNTPKPHPIKWRAAAKIFPPRRFAAGFGQFVFTWLEPWNGCREVVNSSRLSDVRKGRTTTGAHEFIQAGCVYAMHKCAQRKNARKACYAIPLRETTTIANLPPPPAPERWNLPRRNACRAGPASVNDPQSRVAGDDSQTADRTEPAAAAQASTSQFTLSTGMASISGCFRFRHRKMSLLWLLLMICAFTGDRGGGGGGGIRLVRGEHVRELEVSEGVQIGHQIGFIGEFLHGVDSGPPYLIVPVPGSAVDTDLAIDHTTGEIRTKVALDREKRASYSLVAIPLSGENVRVVIRVLDENDNAPTFPTALMNIEFPENTPRDVKRTLNPARDLDLERKSPKGKRHRPRDSNFQPTNNPRQSREISITRHDDRRLERFDDDEPNQTKPTQPAEVRSDRHSKLCVRTETKHTHTLLHTQLLQRLLVCTPPLSVEVNRMKLLLLLENLDYDDSCRWKPGISFDIFTKLLFENPEGFVPNAPLDTTVEALVNDHQVFHRMLPKKGKIKGKRHRPRDSNFQPTNNPRQSREISITRHDDRRLERFDDDEPNQTKPTQPAEVRSDRHSKLCVRTETKHTHTLLHTQLLQRLLVCVSVFVYWCDRGSNIYKPA</sequence>
<organism>
    <name type="scientific">Culex quinquefasciatus</name>
    <name type="common">Southern house mosquito</name>
    <name type="synonym">Culex pungens</name>
    <dbReference type="NCBI Taxonomy" id="7176"/>
    <lineage>
        <taxon>Eukaryota</taxon>
        <taxon>Metazoa</taxon>
        <taxon>Ecdysozoa</taxon>
        <taxon>Arthropoda</taxon>
        <taxon>Hexapoda</taxon>
        <taxon>Insecta</taxon>
        <taxon>Pterygota</taxon>
        <taxon>Neoptera</taxon>
        <taxon>Endopterygota</taxon>
        <taxon>Diptera</taxon>
        <taxon>Nematocera</taxon>
        <taxon>Culicoidea</taxon>
        <taxon>Culicidae</taxon>
        <taxon>Culicinae</taxon>
        <taxon>Culicini</taxon>
        <taxon>Culex</taxon>
        <taxon>Culex</taxon>
    </lineage>
</organism>
<keyword evidence="2" id="KW-0812">Transmembrane</keyword>
<evidence type="ECO:0000313" key="12">
    <source>
        <dbReference type="EnsemblMetazoa" id="CPIJ017647-PA"/>
    </source>
</evidence>
<evidence type="ECO:0000256" key="3">
    <source>
        <dbReference type="ARBA" id="ARBA00022737"/>
    </source>
</evidence>
<feature type="compositionally biased region" description="Polar residues" evidence="9">
    <location>
        <begin position="555"/>
        <end position="564"/>
    </location>
</feature>
<evidence type="ECO:0000256" key="6">
    <source>
        <dbReference type="ARBA" id="ARBA00023136"/>
    </source>
</evidence>
<keyword evidence="5" id="KW-1133">Transmembrane helix</keyword>
<evidence type="ECO:0000256" key="4">
    <source>
        <dbReference type="ARBA" id="ARBA00022837"/>
    </source>
</evidence>
<feature type="compositionally biased region" description="Basic and acidic residues" evidence="9">
    <location>
        <begin position="402"/>
        <end position="418"/>
    </location>
</feature>
<dbReference type="VEuPathDB" id="VectorBase:CPIJ017647"/>
<name>B0XFG5_CULQU</name>
<keyword evidence="6" id="KW-0472">Membrane</keyword>
<keyword evidence="7" id="KW-0325">Glycoprotein</keyword>
<evidence type="ECO:0000256" key="7">
    <source>
        <dbReference type="ARBA" id="ARBA00023180"/>
    </source>
</evidence>
<reference evidence="12" key="2">
    <citation type="submission" date="2021-02" db="UniProtKB">
        <authorList>
            <consortium name="EnsemblMetazoa"/>
        </authorList>
    </citation>
    <scope>IDENTIFICATION</scope>
    <source>
        <strain evidence="12">JHB</strain>
    </source>
</reference>
<feature type="compositionally biased region" description="Basic residues" evidence="9">
    <location>
        <begin position="539"/>
        <end position="552"/>
    </location>
</feature>
<dbReference type="SUPFAM" id="SSF49313">
    <property type="entry name" value="Cadherin-like"/>
    <property type="match status" value="2"/>
</dbReference>
<protein>
    <submittedName>
        <fullName evidence="11 12">Protocadherin</fullName>
    </submittedName>
</protein>
<dbReference type="CDD" id="cd11304">
    <property type="entry name" value="Cadherin_repeat"/>
    <property type="match status" value="1"/>
</dbReference>
<dbReference type="SMART" id="SM00112">
    <property type="entry name" value="CA"/>
    <property type="match status" value="1"/>
</dbReference>
<dbReference type="Gene3D" id="2.60.40.60">
    <property type="entry name" value="Cadherins"/>
    <property type="match status" value="1"/>
</dbReference>
<feature type="region of interest" description="Disordered" evidence="9">
    <location>
        <begin position="143"/>
        <end position="197"/>
    </location>
</feature>
<evidence type="ECO:0000256" key="2">
    <source>
        <dbReference type="ARBA" id="ARBA00022692"/>
    </source>
</evidence>
<evidence type="ECO:0000256" key="8">
    <source>
        <dbReference type="PROSITE-ProRule" id="PRU00043"/>
    </source>
</evidence>
<dbReference type="Proteomes" id="UP000002320">
    <property type="component" value="Unassembled WGS sequence"/>
</dbReference>
<dbReference type="HOGENOM" id="CLU_422902_0_0_1"/>
<dbReference type="VEuPathDB" id="VectorBase:CQUJHB008322"/>
<evidence type="ECO:0000259" key="10">
    <source>
        <dbReference type="PROSITE" id="PS50268"/>
    </source>
</evidence>
<keyword evidence="3" id="KW-0677">Repeat</keyword>
<proteinExistence type="predicted"/>
<dbReference type="PROSITE" id="PS00232">
    <property type="entry name" value="CADHERIN_1"/>
    <property type="match status" value="1"/>
</dbReference>
<feature type="compositionally biased region" description="Basic and acidic residues" evidence="9">
    <location>
        <begin position="565"/>
        <end position="581"/>
    </location>
</feature>
<feature type="region of interest" description="Disordered" evidence="9">
    <location>
        <begin position="362"/>
        <end position="440"/>
    </location>
</feature>
<dbReference type="EnsemblMetazoa" id="CPIJ017647-RA">
    <property type="protein sequence ID" value="CPIJ017647-PA"/>
    <property type="gene ID" value="CPIJ017647"/>
</dbReference>
<dbReference type="eggNOG" id="KOG3594">
    <property type="taxonomic scope" value="Eukaryota"/>
</dbReference>
<evidence type="ECO:0000313" key="11">
    <source>
        <dbReference type="EMBL" id="EDS26803.1"/>
    </source>
</evidence>
<comment type="subcellular location">
    <subcellularLocation>
        <location evidence="1">Membrane</location>
        <topology evidence="1">Single-pass membrane protein</topology>
    </subcellularLocation>
</comment>
<keyword evidence="13" id="KW-1185">Reference proteome</keyword>
<evidence type="ECO:0000256" key="9">
    <source>
        <dbReference type="SAM" id="MobiDB-lite"/>
    </source>
</evidence>
<evidence type="ECO:0000256" key="1">
    <source>
        <dbReference type="ARBA" id="ARBA00004167"/>
    </source>
</evidence>
<dbReference type="PROSITE" id="PS50268">
    <property type="entry name" value="CADHERIN_2"/>
    <property type="match status" value="1"/>
</dbReference>
<dbReference type="KEGG" id="cqu:CpipJ_CPIJ017647"/>
<accession>B0XFG5</accession>
<feature type="region of interest" description="Disordered" evidence="9">
    <location>
        <begin position="539"/>
        <end position="604"/>
    </location>
</feature>
<keyword evidence="4 8" id="KW-0106">Calcium</keyword>
<feature type="domain" description="Cadherin" evidence="10">
    <location>
        <begin position="283"/>
        <end position="348"/>
    </location>
</feature>